<keyword evidence="1" id="KW-0472">Membrane</keyword>
<feature type="transmembrane region" description="Helical" evidence="1">
    <location>
        <begin position="6"/>
        <end position="25"/>
    </location>
</feature>
<name>A0ABW3HZX0_9FLAO</name>
<evidence type="ECO:0000313" key="3">
    <source>
        <dbReference type="Proteomes" id="UP001596997"/>
    </source>
</evidence>
<accession>A0ABW3HZX0</accession>
<evidence type="ECO:0000256" key="1">
    <source>
        <dbReference type="SAM" id="Phobius"/>
    </source>
</evidence>
<dbReference type="RefSeq" id="WP_377713539.1">
    <property type="nucleotide sequence ID" value="NZ_JBHTJM010000005.1"/>
</dbReference>
<protein>
    <submittedName>
        <fullName evidence="2">DUF4230 domain-containing protein</fullName>
    </submittedName>
</protein>
<proteinExistence type="predicted"/>
<comment type="caution">
    <text evidence="2">The sequence shown here is derived from an EMBL/GenBank/DDBJ whole genome shotgun (WGS) entry which is preliminary data.</text>
</comment>
<organism evidence="2 3">
    <name type="scientific">Pseudofulvibacter geojedonensis</name>
    <dbReference type="NCBI Taxonomy" id="1123758"/>
    <lineage>
        <taxon>Bacteria</taxon>
        <taxon>Pseudomonadati</taxon>
        <taxon>Bacteroidota</taxon>
        <taxon>Flavobacteriia</taxon>
        <taxon>Flavobacteriales</taxon>
        <taxon>Flavobacteriaceae</taxon>
        <taxon>Pseudofulvibacter</taxon>
    </lineage>
</organism>
<dbReference type="InterPro" id="IPR025324">
    <property type="entry name" value="DUF4230"/>
</dbReference>
<gene>
    <name evidence="2" type="ORF">ACFQ1O_03850</name>
</gene>
<keyword evidence="1" id="KW-0812">Transmembrane</keyword>
<reference evidence="3" key="1">
    <citation type="journal article" date="2019" name="Int. J. Syst. Evol. Microbiol.">
        <title>The Global Catalogue of Microorganisms (GCM) 10K type strain sequencing project: providing services to taxonomists for standard genome sequencing and annotation.</title>
        <authorList>
            <consortium name="The Broad Institute Genomics Platform"/>
            <consortium name="The Broad Institute Genome Sequencing Center for Infectious Disease"/>
            <person name="Wu L."/>
            <person name="Ma J."/>
        </authorList>
    </citation>
    <scope>NUCLEOTIDE SEQUENCE [LARGE SCALE GENOMIC DNA]</scope>
    <source>
        <strain evidence="3">CCUG 62114</strain>
    </source>
</reference>
<keyword evidence="3" id="KW-1185">Reference proteome</keyword>
<dbReference type="EMBL" id="JBHTJM010000005">
    <property type="protein sequence ID" value="MFD0963136.1"/>
    <property type="molecule type" value="Genomic_DNA"/>
</dbReference>
<evidence type="ECO:0000313" key="2">
    <source>
        <dbReference type="EMBL" id="MFD0963136.1"/>
    </source>
</evidence>
<keyword evidence="1" id="KW-1133">Transmembrane helix</keyword>
<dbReference type="Proteomes" id="UP001596997">
    <property type="component" value="Unassembled WGS sequence"/>
</dbReference>
<dbReference type="Pfam" id="PF14014">
    <property type="entry name" value="DUF4230"/>
    <property type="match status" value="1"/>
</dbReference>
<sequence length="199" mass="22635">MESLVEAVLGIILGAIIAYWLFNLFKKKNSRELTERQSVILLEKIKKVCKLITVEGDFSEIYHYENTTEHLFKLIPSKKKALVVVNAKASVGYDLSKIIIEAQNNSKTVKLTQFPEPEVLSIETDFKYYDKKDGIFNRFGIEDLTNLNKEAKAHILDKIPESGLIDSAKKEALESILLMEAIVATIGWKLDYKTLELPE</sequence>